<gene>
    <name evidence="10" type="primary">tmk</name>
    <name evidence="12" type="ORF">DWY99_04715</name>
</gene>
<dbReference type="Pfam" id="PF02223">
    <property type="entry name" value="Thymidylate_kin"/>
    <property type="match status" value="1"/>
</dbReference>
<dbReference type="GO" id="GO:0006235">
    <property type="term" value="P:dTTP biosynthetic process"/>
    <property type="evidence" value="ECO:0007669"/>
    <property type="project" value="UniProtKB-UniRule"/>
</dbReference>
<evidence type="ECO:0000256" key="5">
    <source>
        <dbReference type="ARBA" id="ARBA00022727"/>
    </source>
</evidence>
<comment type="function">
    <text evidence="10">Phosphorylation of dTMP to form dTDP in both de novo and salvage pathways of dTTP synthesis.</text>
</comment>
<evidence type="ECO:0000256" key="1">
    <source>
        <dbReference type="ARBA" id="ARBA00009776"/>
    </source>
</evidence>
<evidence type="ECO:0000313" key="12">
    <source>
        <dbReference type="EMBL" id="RGQ42392.1"/>
    </source>
</evidence>
<dbReference type="GO" id="GO:0005829">
    <property type="term" value="C:cytosol"/>
    <property type="evidence" value="ECO:0007669"/>
    <property type="project" value="TreeGrafter"/>
</dbReference>
<protein>
    <recommendedName>
        <fullName evidence="3 10">Thymidylate kinase</fullName>
        <ecNumber evidence="2 10">2.7.4.9</ecNumber>
    </recommendedName>
    <alternativeName>
        <fullName evidence="10">dTMP kinase</fullName>
    </alternativeName>
</protein>
<evidence type="ECO:0000256" key="9">
    <source>
        <dbReference type="ARBA" id="ARBA00048743"/>
    </source>
</evidence>
<evidence type="ECO:0000256" key="6">
    <source>
        <dbReference type="ARBA" id="ARBA00022741"/>
    </source>
</evidence>
<dbReference type="SUPFAM" id="SSF52540">
    <property type="entry name" value="P-loop containing nucleoside triphosphate hydrolases"/>
    <property type="match status" value="1"/>
</dbReference>
<dbReference type="EC" id="2.7.4.9" evidence="2 10"/>
<dbReference type="GO" id="GO:0006233">
    <property type="term" value="P:dTDP biosynthetic process"/>
    <property type="evidence" value="ECO:0007669"/>
    <property type="project" value="InterPro"/>
</dbReference>
<keyword evidence="8 10" id="KW-0067">ATP-binding</keyword>
<dbReference type="GO" id="GO:0004798">
    <property type="term" value="F:dTMP kinase activity"/>
    <property type="evidence" value="ECO:0007669"/>
    <property type="project" value="UniProtKB-UniRule"/>
</dbReference>
<dbReference type="PANTHER" id="PTHR10344:SF4">
    <property type="entry name" value="UMP-CMP KINASE 2, MITOCHONDRIAL"/>
    <property type="match status" value="1"/>
</dbReference>
<sequence length="222" mass="25718">MARGKLIVMEGLDGSGKATQTGLLCQYLESRGRRVRHIEFPDYREPSSALVKMYLNKEFGSNPGDVNAYAASSFYAVDRYASFLRFWRKDYLSGATVVADRYTTSNAVYQMEKTPREDWNNYLAWLQDYEYRKLQLPRPDLVLFLDMPTEISQRLLSGRYAGDERKKDLHESNVEFLTRCRRTALYAAEAMGWHTVACSQEGAPRKIEDIQRDIREIVSQKL</sequence>
<evidence type="ECO:0000256" key="3">
    <source>
        <dbReference type="ARBA" id="ARBA00017144"/>
    </source>
</evidence>
<dbReference type="Gene3D" id="3.40.50.300">
    <property type="entry name" value="P-loop containing nucleotide triphosphate hydrolases"/>
    <property type="match status" value="1"/>
</dbReference>
<evidence type="ECO:0000256" key="7">
    <source>
        <dbReference type="ARBA" id="ARBA00022777"/>
    </source>
</evidence>
<keyword evidence="5 10" id="KW-0545">Nucleotide biosynthesis</keyword>
<dbReference type="EMBL" id="QRTC01000012">
    <property type="protein sequence ID" value="RGQ42392.1"/>
    <property type="molecule type" value="Genomic_DNA"/>
</dbReference>
<keyword evidence="6 10" id="KW-0547">Nucleotide-binding</keyword>
<comment type="similarity">
    <text evidence="1 10">Belongs to the thymidylate kinase family.</text>
</comment>
<reference evidence="12 13" key="1">
    <citation type="submission" date="2018-08" db="EMBL/GenBank/DDBJ databases">
        <title>A genome reference for cultivated species of the human gut microbiota.</title>
        <authorList>
            <person name="Zou Y."/>
            <person name="Xue W."/>
            <person name="Luo G."/>
        </authorList>
    </citation>
    <scope>NUCLEOTIDE SEQUENCE [LARGE SCALE GENOMIC DNA]</scope>
    <source>
        <strain evidence="12 13">AF28-26</strain>
    </source>
</reference>
<evidence type="ECO:0000313" key="13">
    <source>
        <dbReference type="Proteomes" id="UP000284751"/>
    </source>
</evidence>
<dbReference type="GO" id="GO:0006227">
    <property type="term" value="P:dUDP biosynthetic process"/>
    <property type="evidence" value="ECO:0007669"/>
    <property type="project" value="TreeGrafter"/>
</dbReference>
<keyword evidence="7 10" id="KW-0418">Kinase</keyword>
<name>A0A412AYE2_9FIRM</name>
<evidence type="ECO:0000256" key="10">
    <source>
        <dbReference type="HAMAP-Rule" id="MF_00165"/>
    </source>
</evidence>
<evidence type="ECO:0000256" key="4">
    <source>
        <dbReference type="ARBA" id="ARBA00022679"/>
    </source>
</evidence>
<dbReference type="AlphaFoldDB" id="A0A412AYE2"/>
<dbReference type="InterPro" id="IPR018094">
    <property type="entry name" value="Thymidylate_kinase"/>
</dbReference>
<organism evidence="12 13">
    <name type="scientific">[Clostridium] leptum</name>
    <dbReference type="NCBI Taxonomy" id="1535"/>
    <lineage>
        <taxon>Bacteria</taxon>
        <taxon>Bacillati</taxon>
        <taxon>Bacillota</taxon>
        <taxon>Clostridia</taxon>
        <taxon>Eubacteriales</taxon>
        <taxon>Oscillospiraceae</taxon>
        <taxon>Oscillospiraceae incertae sedis</taxon>
    </lineage>
</organism>
<feature type="domain" description="Thymidylate kinase-like" evidence="11">
    <location>
        <begin position="10"/>
        <end position="200"/>
    </location>
</feature>
<dbReference type="HAMAP" id="MF_00165">
    <property type="entry name" value="Thymidylate_kinase"/>
    <property type="match status" value="1"/>
</dbReference>
<evidence type="ECO:0000256" key="8">
    <source>
        <dbReference type="ARBA" id="ARBA00022840"/>
    </source>
</evidence>
<dbReference type="GO" id="GO:0005524">
    <property type="term" value="F:ATP binding"/>
    <property type="evidence" value="ECO:0007669"/>
    <property type="project" value="UniProtKB-UniRule"/>
</dbReference>
<comment type="caution">
    <text evidence="10">Lacks conserved residue(s) required for the propagation of feature annotation.</text>
</comment>
<proteinExistence type="inferred from homology"/>
<comment type="catalytic activity">
    <reaction evidence="9 10">
        <text>dTMP + ATP = dTDP + ADP</text>
        <dbReference type="Rhea" id="RHEA:13517"/>
        <dbReference type="ChEBI" id="CHEBI:30616"/>
        <dbReference type="ChEBI" id="CHEBI:58369"/>
        <dbReference type="ChEBI" id="CHEBI:63528"/>
        <dbReference type="ChEBI" id="CHEBI:456216"/>
        <dbReference type="EC" id="2.7.4.9"/>
    </reaction>
</comment>
<evidence type="ECO:0000256" key="2">
    <source>
        <dbReference type="ARBA" id="ARBA00012980"/>
    </source>
</evidence>
<comment type="caution">
    <text evidence="12">The sequence shown here is derived from an EMBL/GenBank/DDBJ whole genome shotgun (WGS) entry which is preliminary data.</text>
</comment>
<dbReference type="CDD" id="cd01672">
    <property type="entry name" value="TMPK"/>
    <property type="match status" value="1"/>
</dbReference>
<dbReference type="Proteomes" id="UP000284751">
    <property type="component" value="Unassembled WGS sequence"/>
</dbReference>
<evidence type="ECO:0000259" key="11">
    <source>
        <dbReference type="Pfam" id="PF02223"/>
    </source>
</evidence>
<dbReference type="InterPro" id="IPR027417">
    <property type="entry name" value="P-loop_NTPase"/>
</dbReference>
<accession>A0A412AYE2</accession>
<dbReference type="PANTHER" id="PTHR10344">
    <property type="entry name" value="THYMIDYLATE KINASE"/>
    <property type="match status" value="1"/>
</dbReference>
<dbReference type="InterPro" id="IPR039430">
    <property type="entry name" value="Thymidylate_kin-like_dom"/>
</dbReference>
<keyword evidence="4 10" id="KW-0808">Transferase</keyword>